<proteinExistence type="predicted"/>
<dbReference type="PROSITE" id="PS51406">
    <property type="entry name" value="FIBRINOGEN_C_2"/>
    <property type="match status" value="1"/>
</dbReference>
<feature type="domain" description="Fibrinogen C-terminal" evidence="2">
    <location>
        <begin position="81"/>
        <end position="223"/>
    </location>
</feature>
<feature type="compositionally biased region" description="Polar residues" evidence="1">
    <location>
        <begin position="390"/>
        <end position="421"/>
    </location>
</feature>
<evidence type="ECO:0000313" key="3">
    <source>
        <dbReference type="Ensembl" id="ENSSSUP00005034612.1"/>
    </source>
</evidence>
<evidence type="ECO:0000313" key="4">
    <source>
        <dbReference type="Proteomes" id="UP000472268"/>
    </source>
</evidence>
<reference evidence="3 4" key="1">
    <citation type="submission" date="2019-05" db="EMBL/GenBank/DDBJ databases">
        <title>A Chromosome-scale Meerkat (S. suricatta) Genome Assembly.</title>
        <authorList>
            <person name="Dudchenko O."/>
            <person name="Lieberman Aiden E."/>
            <person name="Tung J."/>
            <person name="Barreiro L.B."/>
            <person name="Clutton-Brock T.H."/>
        </authorList>
    </citation>
    <scope>NUCLEOTIDE SEQUENCE [LARGE SCALE GENOMIC DNA]</scope>
</reference>
<feature type="compositionally biased region" description="Low complexity" evidence="1">
    <location>
        <begin position="377"/>
        <end position="389"/>
    </location>
</feature>
<dbReference type="InterPro" id="IPR036056">
    <property type="entry name" value="Fibrinogen-like_C"/>
</dbReference>
<dbReference type="CDD" id="cd00087">
    <property type="entry name" value="FReD"/>
    <property type="match status" value="1"/>
</dbReference>
<dbReference type="Proteomes" id="UP000472268">
    <property type="component" value="Chromosome 17"/>
</dbReference>
<dbReference type="PANTHER" id="PTHR19143">
    <property type="entry name" value="FIBRINOGEN/TENASCIN/ANGIOPOEITIN"/>
    <property type="match status" value="1"/>
</dbReference>
<dbReference type="NCBIfam" id="NF040941">
    <property type="entry name" value="GGGWT_bact"/>
    <property type="match status" value="1"/>
</dbReference>
<protein>
    <recommendedName>
        <fullName evidence="2">Fibrinogen C-terminal domain-containing protein</fullName>
    </recommendedName>
</protein>
<reference evidence="3" key="3">
    <citation type="submission" date="2025-09" db="UniProtKB">
        <authorList>
            <consortium name="Ensembl"/>
        </authorList>
    </citation>
    <scope>IDENTIFICATION</scope>
</reference>
<dbReference type="PANTHER" id="PTHR19143:SF225">
    <property type="entry name" value="MICROFIBRIL-ASSOCIATED GLYCOPROTEIN 4"/>
    <property type="match status" value="1"/>
</dbReference>
<evidence type="ECO:0000259" key="2">
    <source>
        <dbReference type="PROSITE" id="PS51406"/>
    </source>
</evidence>
<feature type="compositionally biased region" description="Polar residues" evidence="1">
    <location>
        <begin position="349"/>
        <end position="368"/>
    </location>
</feature>
<dbReference type="SMART" id="SM00186">
    <property type="entry name" value="FBG"/>
    <property type="match status" value="1"/>
</dbReference>
<feature type="compositionally biased region" description="Pro residues" evidence="1">
    <location>
        <begin position="330"/>
        <end position="345"/>
    </location>
</feature>
<dbReference type="Pfam" id="PF00147">
    <property type="entry name" value="Fibrinogen_C"/>
    <property type="match status" value="1"/>
</dbReference>
<dbReference type="Ensembl" id="ENSSSUT00005039446.1">
    <property type="protein sequence ID" value="ENSSSUP00005034612.1"/>
    <property type="gene ID" value="ENSSSUG00005022248.1"/>
</dbReference>
<dbReference type="GO" id="GO:0005615">
    <property type="term" value="C:extracellular space"/>
    <property type="evidence" value="ECO:0007669"/>
    <property type="project" value="TreeGrafter"/>
</dbReference>
<dbReference type="GO" id="GO:0048251">
    <property type="term" value="P:elastic fiber assembly"/>
    <property type="evidence" value="ECO:0007669"/>
    <property type="project" value="TreeGrafter"/>
</dbReference>
<keyword evidence="4" id="KW-1185">Reference proteome</keyword>
<gene>
    <name evidence="3" type="primary">MFAP4</name>
</gene>
<sequence length="421" mass="44614">MRRRWSPGLGPTAPGPPDHESRCWFSAGEGRGGLPQLRGAGPGRLARAQHITLGGCSLGRSLGQQTSGRSELNWQHEALEKFCLQQPLDCDDIYAQGYQEDGVYLIYPSGPSVPVPVFCDMTTTGGKWTVFQKRFNGSVSFFRGWNDYKLGFGRADGEYWLGLQNLHLLTLKQKYELRVDLEDFENNTASAKYAEFSISPNAVSAEEDGYTLYVAGFEDGGAGTPCCRHNKGLWEGGRQGWQGPDGPQSPQPPIPRWLPPSLGLGPGRGCVHSLQAALQGAAVSLHCRSPATQQPTWGGCPVLPGCHVMPRTASLSPVTVIPLPASTGPSTPPQRPPFSSPPPRQATPCPTTAARNSPPSTGTRTSSCRTAPPSPRGPSGSAAAISPTSMASTWAARTSPTLTASTGPSGRASTTPSSAPR</sequence>
<accession>A0A673VLC2</accession>
<organism evidence="3 4">
    <name type="scientific">Suricata suricatta</name>
    <name type="common">Meerkat</name>
    <dbReference type="NCBI Taxonomy" id="37032"/>
    <lineage>
        <taxon>Eukaryota</taxon>
        <taxon>Metazoa</taxon>
        <taxon>Chordata</taxon>
        <taxon>Craniata</taxon>
        <taxon>Vertebrata</taxon>
        <taxon>Euteleostomi</taxon>
        <taxon>Mammalia</taxon>
        <taxon>Eutheria</taxon>
        <taxon>Laurasiatheria</taxon>
        <taxon>Carnivora</taxon>
        <taxon>Feliformia</taxon>
        <taxon>Herpestidae</taxon>
        <taxon>Suricata</taxon>
    </lineage>
</organism>
<dbReference type="InterPro" id="IPR014716">
    <property type="entry name" value="Fibrinogen_a/b/g_C_1"/>
</dbReference>
<feature type="region of interest" description="Disordered" evidence="1">
    <location>
        <begin position="1"/>
        <end position="21"/>
    </location>
</feature>
<dbReference type="Gene3D" id="3.90.215.10">
    <property type="entry name" value="Gamma Fibrinogen, chain A, domain 1"/>
    <property type="match status" value="1"/>
</dbReference>
<dbReference type="AlphaFoldDB" id="A0A673VLC2"/>
<name>A0A673VLC2_SURSU</name>
<dbReference type="SUPFAM" id="SSF56496">
    <property type="entry name" value="Fibrinogen C-terminal domain-like"/>
    <property type="match status" value="1"/>
</dbReference>
<feature type="region of interest" description="Disordered" evidence="1">
    <location>
        <begin position="319"/>
        <end position="421"/>
    </location>
</feature>
<reference evidence="3" key="2">
    <citation type="submission" date="2025-08" db="UniProtKB">
        <authorList>
            <consortium name="Ensembl"/>
        </authorList>
    </citation>
    <scope>IDENTIFICATION</scope>
</reference>
<dbReference type="InterPro" id="IPR050373">
    <property type="entry name" value="Fibrinogen_C-term_domain"/>
</dbReference>
<evidence type="ECO:0000256" key="1">
    <source>
        <dbReference type="SAM" id="MobiDB-lite"/>
    </source>
</evidence>
<dbReference type="InterPro" id="IPR002181">
    <property type="entry name" value="Fibrinogen_a/b/g_C_dom"/>
</dbReference>